<dbReference type="PANTHER" id="PTHR40980:SF4">
    <property type="entry name" value="TONB-DEPENDENT RECEPTOR-LIKE BETA-BARREL DOMAIN-CONTAINING PROTEIN"/>
    <property type="match status" value="1"/>
</dbReference>
<dbReference type="PANTHER" id="PTHR40980">
    <property type="entry name" value="PLUG DOMAIN-CONTAINING PROTEIN"/>
    <property type="match status" value="1"/>
</dbReference>
<feature type="domain" description="Outer membrane protein beta-barrel" evidence="5">
    <location>
        <begin position="378"/>
        <end position="774"/>
    </location>
</feature>
<dbReference type="Gene3D" id="2.40.170.20">
    <property type="entry name" value="TonB-dependent receptor, beta-barrel domain"/>
    <property type="match status" value="1"/>
</dbReference>
<dbReference type="InterPro" id="IPR041700">
    <property type="entry name" value="OMP_b-brl_3"/>
</dbReference>
<proteinExistence type="predicted"/>
<accession>A0ABN1MIN5</accession>
<evidence type="ECO:0000256" key="3">
    <source>
        <dbReference type="ARBA" id="ARBA00023237"/>
    </source>
</evidence>
<feature type="signal peptide" evidence="4">
    <location>
        <begin position="1"/>
        <end position="21"/>
    </location>
</feature>
<dbReference type="InterPro" id="IPR036942">
    <property type="entry name" value="Beta-barrel_TonB_sf"/>
</dbReference>
<evidence type="ECO:0000313" key="6">
    <source>
        <dbReference type="EMBL" id="GAA0872714.1"/>
    </source>
</evidence>
<feature type="chain" id="PRO_5047394796" evidence="4">
    <location>
        <begin position="22"/>
        <end position="799"/>
    </location>
</feature>
<sequence length="799" mass="90998">MTVKIKLFILFLCIASEGVIAQFSIQGTVETSSKQPIAYANIILSNTEDEGVKGTISSETGSFSLENISQGNYVLSASFVGFTSFVSDTLLINKDQSFPTIVLKEDTESLTEVAIYSKRPVITKKVDRLVFTVENTIASVGSTAEILRRTPGVVSAQGNLMIRGEAVSVYFNGRKVQLSADELNNYLENLSGEIIKEIEVITNPPASFEAESGPVLNIITGKSLFPGYKGNINAQATYAVFPKYQIGTSHFYKNEKLNAFFNYNYNPRKEFKEDESFINYQELNGDPIANWNLDFERTTRKRAHNANLMLDYELNNKNTLRFSATGFLNPKMTYDNKTLVDVDVQDGIDYEITTLSNLDHDEQNIALDLSHELSLTSGSLNTNAHYTNYSRDRLQRLNSVYTDGREDVRFNTDAVQDIEIFTAQVDYSKTYGKIAAEAGAKASFIDSRARFDFFDVAPNGTETLSTTNSDDFIYDEEVYAAYISATRDWEKWSAKVGLRAEQTFSTGTSLSTDQDVKLEYLEWFPSAFVQYTINDNHSLSFDYSRRLERPKYQDLNPFAYFINENSFSKGNPFLVPSFANRFNLNYTLKGNYLFDFYYRDNGENILTLPLQNNQAQNLRTDRQNALGSKSWGIDFTHWRSVNDWWFVSTYMSVFHEEETFLATETNNAEVTNEVDGYYGYLANYFTLSKKRNLTAEASIEYMSRFLVGSYQIEPYANLIVGMRKTFWNKQAVLTLAAEDLLGEANSFLISRYLNQDNGFKAVPETRFFRIGFTYNFGNFRLSDNQRAIDKAERDRLSEE</sequence>
<dbReference type="RefSeq" id="WP_343766509.1">
    <property type="nucleotide sequence ID" value="NZ_BAAAFG010000015.1"/>
</dbReference>
<dbReference type="SUPFAM" id="SSF56935">
    <property type="entry name" value="Porins"/>
    <property type="match status" value="1"/>
</dbReference>
<evidence type="ECO:0000259" key="5">
    <source>
        <dbReference type="Pfam" id="PF14905"/>
    </source>
</evidence>
<evidence type="ECO:0000256" key="1">
    <source>
        <dbReference type="ARBA" id="ARBA00004442"/>
    </source>
</evidence>
<comment type="subcellular location">
    <subcellularLocation>
        <location evidence="1">Cell outer membrane</location>
    </subcellularLocation>
</comment>
<protein>
    <submittedName>
        <fullName evidence="6">Outer membrane beta-barrel family protein</fullName>
    </submittedName>
</protein>
<keyword evidence="2" id="KW-0472">Membrane</keyword>
<evidence type="ECO:0000256" key="4">
    <source>
        <dbReference type="SAM" id="SignalP"/>
    </source>
</evidence>
<dbReference type="Pfam" id="PF14905">
    <property type="entry name" value="OMP_b-brl_3"/>
    <property type="match status" value="1"/>
</dbReference>
<dbReference type="InterPro" id="IPR008969">
    <property type="entry name" value="CarboxyPept-like_regulatory"/>
</dbReference>
<name>A0ABN1MIN5_9FLAO</name>
<gene>
    <name evidence="6" type="ORF">GCM10009117_18610</name>
</gene>
<keyword evidence="4" id="KW-0732">Signal</keyword>
<keyword evidence="3" id="KW-0998">Cell outer membrane</keyword>
<dbReference type="SUPFAM" id="SSF49464">
    <property type="entry name" value="Carboxypeptidase regulatory domain-like"/>
    <property type="match status" value="1"/>
</dbReference>
<evidence type="ECO:0000313" key="7">
    <source>
        <dbReference type="Proteomes" id="UP001500507"/>
    </source>
</evidence>
<evidence type="ECO:0000256" key="2">
    <source>
        <dbReference type="ARBA" id="ARBA00023136"/>
    </source>
</evidence>
<dbReference type="Proteomes" id="UP001500507">
    <property type="component" value="Unassembled WGS sequence"/>
</dbReference>
<organism evidence="6 7">
    <name type="scientific">Gangjinia marincola</name>
    <dbReference type="NCBI Taxonomy" id="578463"/>
    <lineage>
        <taxon>Bacteria</taxon>
        <taxon>Pseudomonadati</taxon>
        <taxon>Bacteroidota</taxon>
        <taxon>Flavobacteriia</taxon>
        <taxon>Flavobacteriales</taxon>
        <taxon>Flavobacteriaceae</taxon>
        <taxon>Gangjinia</taxon>
    </lineage>
</organism>
<dbReference type="EMBL" id="BAAAFG010000015">
    <property type="protein sequence ID" value="GAA0872714.1"/>
    <property type="molecule type" value="Genomic_DNA"/>
</dbReference>
<keyword evidence="7" id="KW-1185">Reference proteome</keyword>
<comment type="caution">
    <text evidence="6">The sequence shown here is derived from an EMBL/GenBank/DDBJ whole genome shotgun (WGS) entry which is preliminary data.</text>
</comment>
<dbReference type="Gene3D" id="2.60.40.1120">
    <property type="entry name" value="Carboxypeptidase-like, regulatory domain"/>
    <property type="match status" value="1"/>
</dbReference>
<dbReference type="Pfam" id="PF13620">
    <property type="entry name" value="CarboxypepD_reg"/>
    <property type="match status" value="1"/>
</dbReference>
<reference evidence="6 7" key="1">
    <citation type="journal article" date="2019" name="Int. J. Syst. Evol. Microbiol.">
        <title>The Global Catalogue of Microorganisms (GCM) 10K type strain sequencing project: providing services to taxonomists for standard genome sequencing and annotation.</title>
        <authorList>
            <consortium name="The Broad Institute Genomics Platform"/>
            <consortium name="The Broad Institute Genome Sequencing Center for Infectious Disease"/>
            <person name="Wu L."/>
            <person name="Ma J."/>
        </authorList>
    </citation>
    <scope>NUCLEOTIDE SEQUENCE [LARGE SCALE GENOMIC DNA]</scope>
    <source>
        <strain evidence="6 7">JCM 16082</strain>
    </source>
</reference>